<evidence type="ECO:0000313" key="2">
    <source>
        <dbReference type="EMBL" id="SVE54865.1"/>
    </source>
</evidence>
<gene>
    <name evidence="2" type="ORF">METZ01_LOCUS507719</name>
</gene>
<accession>A0A383EEU9</accession>
<organism evidence="2">
    <name type="scientific">marine metagenome</name>
    <dbReference type="NCBI Taxonomy" id="408172"/>
    <lineage>
        <taxon>unclassified sequences</taxon>
        <taxon>metagenomes</taxon>
        <taxon>ecological metagenomes</taxon>
    </lineage>
</organism>
<name>A0A383EEU9_9ZZZZ</name>
<feature type="compositionally biased region" description="Basic and acidic residues" evidence="1">
    <location>
        <begin position="38"/>
        <end position="47"/>
    </location>
</feature>
<protein>
    <submittedName>
        <fullName evidence="2">Uncharacterized protein</fullName>
    </submittedName>
</protein>
<reference evidence="2" key="1">
    <citation type="submission" date="2018-05" db="EMBL/GenBank/DDBJ databases">
        <authorList>
            <person name="Lanie J.A."/>
            <person name="Ng W.-L."/>
            <person name="Kazmierczak K.M."/>
            <person name="Andrzejewski T.M."/>
            <person name="Davidsen T.M."/>
            <person name="Wayne K.J."/>
            <person name="Tettelin H."/>
            <person name="Glass J.I."/>
            <person name="Rusch D."/>
            <person name="Podicherti R."/>
            <person name="Tsui H.-C.T."/>
            <person name="Winkler M.E."/>
        </authorList>
    </citation>
    <scope>NUCLEOTIDE SEQUENCE</scope>
</reference>
<dbReference type="AlphaFoldDB" id="A0A383EEU9"/>
<feature type="non-terminal residue" evidence="2">
    <location>
        <position position="58"/>
    </location>
</feature>
<feature type="region of interest" description="Disordered" evidence="1">
    <location>
        <begin position="1"/>
        <end position="58"/>
    </location>
</feature>
<proteinExistence type="predicted"/>
<evidence type="ECO:0000256" key="1">
    <source>
        <dbReference type="SAM" id="MobiDB-lite"/>
    </source>
</evidence>
<dbReference type="EMBL" id="UINC01225003">
    <property type="protein sequence ID" value="SVE54865.1"/>
    <property type="molecule type" value="Genomic_DNA"/>
</dbReference>
<sequence length="58" mass="6404">MITSTQMLHAESDQIRSPLVMATESISQEKATEEDDSHDGAKAEKTKPMGTEWGTHVM</sequence>